<name>A0ABQ4YYX9_9ASTR</name>
<reference evidence="2" key="1">
    <citation type="journal article" date="2022" name="Int. J. Mol. Sci.">
        <title>Draft Genome of Tanacetum Coccineum: Genomic Comparison of Closely Related Tanacetum-Family Plants.</title>
        <authorList>
            <person name="Yamashiro T."/>
            <person name="Shiraishi A."/>
            <person name="Nakayama K."/>
            <person name="Satake H."/>
        </authorList>
    </citation>
    <scope>NUCLEOTIDE SEQUENCE</scope>
</reference>
<feature type="compositionally biased region" description="Polar residues" evidence="1">
    <location>
        <begin position="126"/>
        <end position="138"/>
    </location>
</feature>
<gene>
    <name evidence="2" type="ORF">Tco_0749595</name>
</gene>
<accession>A0ABQ4YYX9</accession>
<evidence type="ECO:0000313" key="3">
    <source>
        <dbReference type="Proteomes" id="UP001151760"/>
    </source>
</evidence>
<evidence type="ECO:0000313" key="2">
    <source>
        <dbReference type="EMBL" id="GJS83054.1"/>
    </source>
</evidence>
<feature type="compositionally biased region" description="Basic and acidic residues" evidence="1">
    <location>
        <begin position="150"/>
        <end position="175"/>
    </location>
</feature>
<feature type="compositionally biased region" description="Pro residues" evidence="1">
    <location>
        <begin position="107"/>
        <end position="117"/>
    </location>
</feature>
<protein>
    <submittedName>
        <fullName evidence="2">Uncharacterized protein</fullName>
    </submittedName>
</protein>
<proteinExistence type="predicted"/>
<organism evidence="2 3">
    <name type="scientific">Tanacetum coccineum</name>
    <dbReference type="NCBI Taxonomy" id="301880"/>
    <lineage>
        <taxon>Eukaryota</taxon>
        <taxon>Viridiplantae</taxon>
        <taxon>Streptophyta</taxon>
        <taxon>Embryophyta</taxon>
        <taxon>Tracheophyta</taxon>
        <taxon>Spermatophyta</taxon>
        <taxon>Magnoliopsida</taxon>
        <taxon>eudicotyledons</taxon>
        <taxon>Gunneridae</taxon>
        <taxon>Pentapetalae</taxon>
        <taxon>asterids</taxon>
        <taxon>campanulids</taxon>
        <taxon>Asterales</taxon>
        <taxon>Asteraceae</taxon>
        <taxon>Asteroideae</taxon>
        <taxon>Anthemideae</taxon>
        <taxon>Anthemidinae</taxon>
        <taxon>Tanacetum</taxon>
    </lineage>
</organism>
<comment type="caution">
    <text evidence="2">The sequence shown here is derived from an EMBL/GenBank/DDBJ whole genome shotgun (WGS) entry which is preliminary data.</text>
</comment>
<feature type="region of interest" description="Disordered" evidence="1">
    <location>
        <begin position="96"/>
        <end position="175"/>
    </location>
</feature>
<dbReference type="EMBL" id="BQNB010010872">
    <property type="protein sequence ID" value="GJS83054.1"/>
    <property type="molecule type" value="Genomic_DNA"/>
</dbReference>
<keyword evidence="3" id="KW-1185">Reference proteome</keyword>
<evidence type="ECO:0000256" key="1">
    <source>
        <dbReference type="SAM" id="MobiDB-lite"/>
    </source>
</evidence>
<dbReference type="Proteomes" id="UP001151760">
    <property type="component" value="Unassembled WGS sequence"/>
</dbReference>
<sequence length="212" mass="23424">MAVLESCPKHNMVAYLEKTEGNAEFHEVIDFLARSSIHHALTVSPVVSTTFVEQFWMSAKSKIINNVNGTITDQVAGKLMGKVTPLFTSMLVQSIEDEGATSERPSEPQPTPSPPHPKVSGGNHGGQSSSDKSLSGNEGPSEDAQMLGRGQRDGVNAEKKDIPEAEKKFKQLARDEEIARKLQEDWETEEERKRKAEEEAIKIALSDEYDFI</sequence>
<reference evidence="2" key="2">
    <citation type="submission" date="2022-01" db="EMBL/GenBank/DDBJ databases">
        <authorList>
            <person name="Yamashiro T."/>
            <person name="Shiraishi A."/>
            <person name="Satake H."/>
            <person name="Nakayama K."/>
        </authorList>
    </citation>
    <scope>NUCLEOTIDE SEQUENCE</scope>
</reference>